<dbReference type="CDD" id="cd14752">
    <property type="entry name" value="GH31_N"/>
    <property type="match status" value="1"/>
</dbReference>
<name>A4BEH4_9GAMM</name>
<dbReference type="SUPFAM" id="SSF51445">
    <property type="entry name" value="(Trans)glycosidases"/>
    <property type="match status" value="1"/>
</dbReference>
<dbReference type="InterPro" id="IPR013780">
    <property type="entry name" value="Glyco_hydro_b"/>
</dbReference>
<dbReference type="InterPro" id="IPR048395">
    <property type="entry name" value="Glyco_hydro_31_C"/>
</dbReference>
<proteinExistence type="inferred from homology"/>
<dbReference type="InterPro" id="IPR000322">
    <property type="entry name" value="Glyco_hydro_31_TIM"/>
</dbReference>
<dbReference type="Pfam" id="PF01055">
    <property type="entry name" value="Glyco_hydro_31_2nd"/>
    <property type="match status" value="1"/>
</dbReference>
<dbReference type="AlphaFoldDB" id="A4BEH4"/>
<sequence length="782" mass="88940">MFIMTELQKHSSLAVQPELVLGQGRPVQKRIDDFGVPISSGLSTRLQHDHYPILAQQIAADTMRVCIGSPVARSFALLSQPEPLKRIEEANLIEWSWLPDAHWQVAVHRHRQGLRTSRGLYQDSEQWVHLYLAFPDAWPVYGLGEKTGELNKQGKRWRFWNSDVFDPHTEATDALYQSIPFMLMKTDQGWMGLLLDNPGETVIDFTFTDEVCLSAASGALDLYVFSGETAAEVIEAYTRLTGRPFLPPKWALGYHQSRHSYESDAEVRNIVNGFKTHDLPLDALYLDILYMDGYRVFTFDPERFGKAPELIDDLAEQGVRVVPIVDPGVKVDPQYRVYQQGVQSGAFVLNADQTLWKGQVWPGESVWPDFFQADVCHWWQDLHRYFTDMGVQGIWNDMNEPAVFNDRMTMDDDAKHSIDGEWVDHACVHNAYGLLMSQATANAIVEQTGQRPFVLTRAGYAGIQRSAAVWTGDNRSSWEHLSLSVPMLLNLGLSGVAFAGADIGGFMDDTRPELFTRWMQLGCFYPFMRNHCSIGMRAQEPWTFDEPTLARVRHAMHRRYKLLPYLYQLMRDANETGEPVMRPQFWYDSDAAAGNISDQFFIGSQMLVAPILREATLARAVRLPDQGNWFSVQENRLVEGNYHLAETGLDDIPLYLRAGSILPLAPYRASTARPLKELRLLVVDGAQEGRLLYRDDDGLTSTVEGNRYARLTFGYRRASDRIECHLTVDATHYQPQWQQVTLGVPESWRGIPVQVNGQEHKGRFTVDGLRCRVVYIAPGDWL</sequence>
<accession>A4BEH4</accession>
<dbReference type="Pfam" id="PF13802">
    <property type="entry name" value="Gal_mutarotas_2"/>
    <property type="match status" value="1"/>
</dbReference>
<feature type="domain" description="Glycoside hydrolase family 31 N-terminal" evidence="6">
    <location>
        <begin position="115"/>
        <end position="204"/>
    </location>
</feature>
<gene>
    <name evidence="8" type="ORF">MED297_02237</name>
</gene>
<dbReference type="InterPro" id="IPR025887">
    <property type="entry name" value="Glyco_hydro_31_N_dom"/>
</dbReference>
<evidence type="ECO:0000313" key="8">
    <source>
        <dbReference type="EMBL" id="EAR09401.1"/>
    </source>
</evidence>
<dbReference type="InterPro" id="IPR030458">
    <property type="entry name" value="Glyco_hydro_31_AS"/>
</dbReference>
<dbReference type="GO" id="GO:0030246">
    <property type="term" value="F:carbohydrate binding"/>
    <property type="evidence" value="ECO:0007669"/>
    <property type="project" value="InterPro"/>
</dbReference>
<dbReference type="SUPFAM" id="SSF51011">
    <property type="entry name" value="Glycosyl hydrolase domain"/>
    <property type="match status" value="1"/>
</dbReference>
<dbReference type="HOGENOM" id="CLU_000631_7_2_6"/>
<dbReference type="CDD" id="cd06604">
    <property type="entry name" value="GH31_glucosidase_II_MalA"/>
    <property type="match status" value="1"/>
</dbReference>
<keyword evidence="9" id="KW-1185">Reference proteome</keyword>
<comment type="caution">
    <text evidence="8">The sequence shown here is derived from an EMBL/GenBank/DDBJ whole genome shotgun (WGS) entry which is preliminary data.</text>
</comment>
<dbReference type="STRING" id="314283.MED297_02237"/>
<dbReference type="Gene3D" id="2.60.40.1760">
    <property type="entry name" value="glycosyl hydrolase (family 31)"/>
    <property type="match status" value="1"/>
</dbReference>
<dbReference type="EMBL" id="AAOE01000010">
    <property type="protein sequence ID" value="EAR09401.1"/>
    <property type="molecule type" value="Genomic_DNA"/>
</dbReference>
<dbReference type="InterPro" id="IPR011013">
    <property type="entry name" value="Gal_mutarotase_sf_dom"/>
</dbReference>
<dbReference type="Gene3D" id="2.60.40.1180">
    <property type="entry name" value="Golgi alpha-mannosidase II"/>
    <property type="match status" value="2"/>
</dbReference>
<dbReference type="PANTHER" id="PTHR22762:SF120">
    <property type="entry name" value="HETEROGLYCAN GLUCOSIDASE 1"/>
    <property type="match status" value="1"/>
</dbReference>
<feature type="domain" description="Glycosyl hydrolase family 31 C-terminal" evidence="7">
    <location>
        <begin position="577"/>
        <end position="662"/>
    </location>
</feature>
<reference evidence="8 9" key="1">
    <citation type="submission" date="2006-02" db="EMBL/GenBank/DDBJ databases">
        <authorList>
            <person name="Pinhassi J."/>
            <person name="Pedros-Alio C."/>
            <person name="Ferriera S."/>
            <person name="Johnson J."/>
            <person name="Kravitz S."/>
            <person name="Halpern A."/>
            <person name="Remington K."/>
            <person name="Beeson K."/>
            <person name="Tran B."/>
            <person name="Rogers Y.-H."/>
            <person name="Friedman R."/>
            <person name="Venter J.C."/>
        </authorList>
    </citation>
    <scope>NUCLEOTIDE SEQUENCE [LARGE SCALE GENOMIC DNA]</scope>
    <source>
        <strain evidence="8 9">MED297</strain>
    </source>
</reference>
<evidence type="ECO:0000256" key="4">
    <source>
        <dbReference type="RuleBase" id="RU361185"/>
    </source>
</evidence>
<keyword evidence="2 4" id="KW-0378">Hydrolase</keyword>
<dbReference type="PROSITE" id="PS00129">
    <property type="entry name" value="GLYCOSYL_HYDROL_F31_1"/>
    <property type="match status" value="1"/>
</dbReference>
<dbReference type="InterPro" id="IPR017853">
    <property type="entry name" value="GH"/>
</dbReference>
<evidence type="ECO:0000256" key="1">
    <source>
        <dbReference type="ARBA" id="ARBA00007806"/>
    </source>
</evidence>
<dbReference type="PANTHER" id="PTHR22762">
    <property type="entry name" value="ALPHA-GLUCOSIDASE"/>
    <property type="match status" value="1"/>
</dbReference>
<keyword evidence="3 4" id="KW-0326">Glycosidase</keyword>
<comment type="similarity">
    <text evidence="1 4">Belongs to the glycosyl hydrolase 31 family.</text>
</comment>
<dbReference type="Proteomes" id="UP000005953">
    <property type="component" value="Unassembled WGS sequence"/>
</dbReference>
<feature type="domain" description="Glycoside hydrolase family 31 TIM barrel" evidence="5">
    <location>
        <begin position="244"/>
        <end position="569"/>
    </location>
</feature>
<dbReference type="GO" id="GO:0005975">
    <property type="term" value="P:carbohydrate metabolic process"/>
    <property type="evidence" value="ECO:0007669"/>
    <property type="project" value="InterPro"/>
</dbReference>
<dbReference type="SUPFAM" id="SSF74650">
    <property type="entry name" value="Galactose mutarotase-like"/>
    <property type="match status" value="1"/>
</dbReference>
<evidence type="ECO:0000256" key="3">
    <source>
        <dbReference type="ARBA" id="ARBA00023295"/>
    </source>
</evidence>
<dbReference type="Gene3D" id="3.20.20.80">
    <property type="entry name" value="Glycosidases"/>
    <property type="match status" value="1"/>
</dbReference>
<evidence type="ECO:0000259" key="7">
    <source>
        <dbReference type="Pfam" id="PF21365"/>
    </source>
</evidence>
<evidence type="ECO:0000259" key="5">
    <source>
        <dbReference type="Pfam" id="PF01055"/>
    </source>
</evidence>
<protein>
    <submittedName>
        <fullName evidence="8">Uncharacterized protein</fullName>
    </submittedName>
</protein>
<organism evidence="8 9">
    <name type="scientific">Reinekea blandensis MED297</name>
    <dbReference type="NCBI Taxonomy" id="314283"/>
    <lineage>
        <taxon>Bacteria</taxon>
        <taxon>Pseudomonadati</taxon>
        <taxon>Pseudomonadota</taxon>
        <taxon>Gammaproteobacteria</taxon>
        <taxon>Oceanospirillales</taxon>
        <taxon>Saccharospirillaceae</taxon>
        <taxon>Reinekea</taxon>
    </lineage>
</organism>
<dbReference type="Pfam" id="PF21365">
    <property type="entry name" value="Glyco_hydro_31_3rd"/>
    <property type="match status" value="1"/>
</dbReference>
<evidence type="ECO:0000256" key="2">
    <source>
        <dbReference type="ARBA" id="ARBA00022801"/>
    </source>
</evidence>
<evidence type="ECO:0000259" key="6">
    <source>
        <dbReference type="Pfam" id="PF13802"/>
    </source>
</evidence>
<dbReference type="GO" id="GO:0004553">
    <property type="term" value="F:hydrolase activity, hydrolyzing O-glycosyl compounds"/>
    <property type="evidence" value="ECO:0007669"/>
    <property type="project" value="InterPro"/>
</dbReference>
<evidence type="ECO:0000313" key="9">
    <source>
        <dbReference type="Proteomes" id="UP000005953"/>
    </source>
</evidence>